<reference evidence="1 2" key="1">
    <citation type="submission" date="2019-07" db="EMBL/GenBank/DDBJ databases">
        <title>Analysis of the biochemical properties, biological activity and biotechnological potential of siderophores and biosurfactants produced by Antarctic psychrotolerant bacteria.</title>
        <authorList>
            <person name="Styczynski M."/>
            <person name="Krucon T."/>
            <person name="Decewicz P."/>
            <person name="Dziewit L."/>
        </authorList>
    </citation>
    <scope>NUCLEOTIDE SEQUENCE [LARGE SCALE GENOMIC DNA]</scope>
    <source>
        <strain evidence="1 2">ANT_H27</strain>
    </source>
</reference>
<gene>
    <name evidence="1" type="ORF">FQ154_04805</name>
</gene>
<dbReference type="AlphaFoldDB" id="A0A5B0EJE6"/>
<sequence>MSGNEFTGSRDSSAHEQLIWDYVESLNTGEIDAIIGRAERKVEKIAYGMHMAGRPLNLKIRKRLIQSAILRELNIRAG</sequence>
<evidence type="ECO:0000313" key="2">
    <source>
        <dbReference type="Proteomes" id="UP000323856"/>
    </source>
</evidence>
<accession>A0A5B0EJE6</accession>
<dbReference type="RefSeq" id="WP_149618865.1">
    <property type="nucleotide sequence ID" value="NZ_VOBL01000004.1"/>
</dbReference>
<name>A0A5B0EJE6_9MICC</name>
<dbReference type="OrthoDB" id="4948947at2"/>
<protein>
    <submittedName>
        <fullName evidence="1">Uncharacterized protein</fullName>
    </submittedName>
</protein>
<evidence type="ECO:0000313" key="1">
    <source>
        <dbReference type="EMBL" id="KAA0978562.1"/>
    </source>
</evidence>
<dbReference type="EMBL" id="VOBL01000004">
    <property type="protein sequence ID" value="KAA0978562.1"/>
    <property type="molecule type" value="Genomic_DNA"/>
</dbReference>
<proteinExistence type="predicted"/>
<organism evidence="1 2">
    <name type="scientific">Paeniglutamicibacter gangotriensis</name>
    <dbReference type="NCBI Taxonomy" id="254787"/>
    <lineage>
        <taxon>Bacteria</taxon>
        <taxon>Bacillati</taxon>
        <taxon>Actinomycetota</taxon>
        <taxon>Actinomycetes</taxon>
        <taxon>Micrococcales</taxon>
        <taxon>Micrococcaceae</taxon>
        <taxon>Paeniglutamicibacter</taxon>
    </lineage>
</organism>
<comment type="caution">
    <text evidence="1">The sequence shown here is derived from an EMBL/GenBank/DDBJ whole genome shotgun (WGS) entry which is preliminary data.</text>
</comment>
<dbReference type="Proteomes" id="UP000323856">
    <property type="component" value="Unassembled WGS sequence"/>
</dbReference>